<name>A0A402CNS2_9BACT</name>
<reference evidence="2 3" key="1">
    <citation type="journal article" date="2019" name="Int. J. Syst. Evol. Microbiol.">
        <title>Capsulimonas corticalis gen. nov., sp. nov., an aerobic capsulated bacterium, of a novel bacterial order, Capsulimonadales ord. nov., of the class Armatimonadia of the phylum Armatimonadetes.</title>
        <authorList>
            <person name="Li J."/>
            <person name="Kudo C."/>
            <person name="Tonouchi A."/>
        </authorList>
    </citation>
    <scope>NUCLEOTIDE SEQUENCE [LARGE SCALE GENOMIC DNA]</scope>
    <source>
        <strain evidence="2 3">AX-7</strain>
    </source>
</reference>
<dbReference type="RefSeq" id="WP_125205761.1">
    <property type="nucleotide sequence ID" value="NZ_AP025739.1"/>
</dbReference>
<dbReference type="InterPro" id="IPR036514">
    <property type="entry name" value="SGNH_hydro_sf"/>
</dbReference>
<feature type="domain" description="Carbohydrate esterase 2 N-terminal" evidence="1">
    <location>
        <begin position="55"/>
        <end position="127"/>
    </location>
</feature>
<evidence type="ECO:0000313" key="3">
    <source>
        <dbReference type="Proteomes" id="UP000287394"/>
    </source>
</evidence>
<dbReference type="SUPFAM" id="SSF52266">
    <property type="entry name" value="SGNH hydrolase"/>
    <property type="match status" value="1"/>
</dbReference>
<dbReference type="EMBL" id="AP025739">
    <property type="protein sequence ID" value="BDI33212.1"/>
    <property type="molecule type" value="Genomic_DNA"/>
</dbReference>
<organism evidence="2 3">
    <name type="scientific">Capsulimonas corticalis</name>
    <dbReference type="NCBI Taxonomy" id="2219043"/>
    <lineage>
        <taxon>Bacteria</taxon>
        <taxon>Bacillati</taxon>
        <taxon>Armatimonadota</taxon>
        <taxon>Armatimonadia</taxon>
        <taxon>Capsulimonadales</taxon>
        <taxon>Capsulimonadaceae</taxon>
        <taxon>Capsulimonas</taxon>
    </lineage>
</organism>
<keyword evidence="3" id="KW-1185">Reference proteome</keyword>
<evidence type="ECO:0000313" key="2">
    <source>
        <dbReference type="EMBL" id="BDI33212.1"/>
    </source>
</evidence>
<protein>
    <recommendedName>
        <fullName evidence="1">Carbohydrate esterase 2 N-terminal domain-containing protein</fullName>
    </recommendedName>
</protein>
<proteinExistence type="predicted"/>
<dbReference type="Pfam" id="PF17996">
    <property type="entry name" value="CE2_N"/>
    <property type="match status" value="1"/>
</dbReference>
<dbReference type="OrthoDB" id="7217248at2"/>
<dbReference type="InterPro" id="IPR040794">
    <property type="entry name" value="CE2_N"/>
</dbReference>
<dbReference type="Gene3D" id="3.40.50.1110">
    <property type="entry name" value="SGNH hydrolase"/>
    <property type="match status" value="1"/>
</dbReference>
<dbReference type="KEGG" id="ccot:CCAX7_52630"/>
<dbReference type="AlphaFoldDB" id="A0A402CNS2"/>
<dbReference type="Proteomes" id="UP000287394">
    <property type="component" value="Chromosome"/>
</dbReference>
<dbReference type="Gene3D" id="2.60.120.260">
    <property type="entry name" value="Galactose-binding domain-like"/>
    <property type="match status" value="1"/>
</dbReference>
<sequence length="385" mass="40550">MRRRSTRLWLGLCVLLGSAMDGRAATLVSATDSHIAYSPYNWCQSVAACAQSPNPGAYLKMGFTGTSLAVNLDVSPETQAPVPVAQYPILRYSVDGKAPVTTQLTPTTTSISCAAGLSGGPHTLRMQLVAGYVFLDFWTPVNVVRITGFTLDDGAVVCAPSGADALQPHAALFYGDSITNGDNTVANFKDGVTNATETQDATVGYVQPIAAALGAEYGVVAYGGASWDSGAADSHTPGLMTFWQSFDSTHSRLVSGKLSPIPDDIFVNMGENRGPAAGDVSSLLTSLRAASSTSTNIWIIVPFSGRARTALTEGFASYRRARPKDQRAFLLDIGDNPYLTDSGATMLAVDGQHPLAALDALLGAQLIQARASKLRETLGAKRRRP</sequence>
<gene>
    <name evidence="2" type="ORF">CCAX7_52630</name>
</gene>
<evidence type="ECO:0000259" key="1">
    <source>
        <dbReference type="Pfam" id="PF17996"/>
    </source>
</evidence>
<accession>A0A402CNS2</accession>